<dbReference type="InterPro" id="IPR025992">
    <property type="entry name" value="Haem-bd"/>
</dbReference>
<dbReference type="InterPro" id="IPR032033">
    <property type="entry name" value="Cytochrome_P460"/>
</dbReference>
<keyword evidence="4" id="KW-1185">Reference proteome</keyword>
<proteinExistence type="predicted"/>
<dbReference type="RefSeq" id="WP_168870715.1">
    <property type="nucleotide sequence ID" value="NZ_JABAIA010000001.1"/>
</dbReference>
<feature type="region of interest" description="Disordered" evidence="1">
    <location>
        <begin position="148"/>
        <end position="169"/>
    </location>
</feature>
<dbReference type="Pfam" id="PF14376">
    <property type="entry name" value="Haem_bd"/>
    <property type="match status" value="1"/>
</dbReference>
<protein>
    <submittedName>
        <fullName evidence="3">Cytochrome P460</fullName>
    </submittedName>
</protein>
<comment type="caution">
    <text evidence="3">The sequence shown here is derived from an EMBL/GenBank/DDBJ whole genome shotgun (WGS) entry which is preliminary data.</text>
</comment>
<organism evidence="3 4">
    <name type="scientific">Chitinophaga varians</name>
    <dbReference type="NCBI Taxonomy" id="2202339"/>
    <lineage>
        <taxon>Bacteria</taxon>
        <taxon>Pseudomonadati</taxon>
        <taxon>Bacteroidota</taxon>
        <taxon>Chitinophagia</taxon>
        <taxon>Chitinophagales</taxon>
        <taxon>Chitinophagaceae</taxon>
        <taxon>Chitinophaga</taxon>
    </lineage>
</organism>
<evidence type="ECO:0000313" key="4">
    <source>
        <dbReference type="Proteomes" id="UP000570474"/>
    </source>
</evidence>
<evidence type="ECO:0000256" key="1">
    <source>
        <dbReference type="SAM" id="MobiDB-lite"/>
    </source>
</evidence>
<gene>
    <name evidence="3" type="ORF">HGH92_10755</name>
</gene>
<dbReference type="SMART" id="SM01235">
    <property type="entry name" value="Haem_bd"/>
    <property type="match status" value="1"/>
</dbReference>
<accession>A0A847RNV1</accession>
<feature type="compositionally biased region" description="Polar residues" evidence="1">
    <location>
        <begin position="155"/>
        <end position="164"/>
    </location>
</feature>
<feature type="domain" description="Haem-binding" evidence="2">
    <location>
        <begin position="12"/>
        <end position="142"/>
    </location>
</feature>
<dbReference type="InterPro" id="IPR038142">
    <property type="entry name" value="Cytochrome_P460_sp"/>
</dbReference>
<reference evidence="3 4" key="1">
    <citation type="submission" date="2020-04" db="EMBL/GenBank/DDBJ databases">
        <authorList>
            <person name="Yin C."/>
        </authorList>
    </citation>
    <scope>NUCLEOTIDE SEQUENCE [LARGE SCALE GENOMIC DNA]</scope>
    <source>
        <strain evidence="3 4">Ae27</strain>
    </source>
</reference>
<dbReference type="Proteomes" id="UP000570474">
    <property type="component" value="Unassembled WGS sequence"/>
</dbReference>
<dbReference type="AlphaFoldDB" id="A0A847RNV1"/>
<evidence type="ECO:0000313" key="3">
    <source>
        <dbReference type="EMBL" id="NLR64783.1"/>
    </source>
</evidence>
<name>A0A847RNV1_9BACT</name>
<evidence type="ECO:0000259" key="2">
    <source>
        <dbReference type="SMART" id="SM01235"/>
    </source>
</evidence>
<dbReference type="Gene3D" id="3.50.70.20">
    <property type="entry name" value="Cytochrome P460"/>
    <property type="match status" value="1"/>
</dbReference>
<dbReference type="EMBL" id="JABAIA010000001">
    <property type="protein sequence ID" value="NLR64783.1"/>
    <property type="molecule type" value="Genomic_DNA"/>
</dbReference>
<sequence>MKKIRLMIALLGTGFLVLQFLGPDKPASVPAPNLSGIPEEVNAIIRNSCFDCHSSQTTLQWYDKLSPANLLVYDHIQKGRKALDFSKWDSLAPAAQSGILFYSLNKILENEMPLPSYTTVHPTKKISDGDIQVLKNFLVARTLSRPAANKARPQLTGSAGSQDAPSRLPVRPAPNGIEYLPDYRNWKVISITDRFDNGTMRIIYGNEVAVKAIRECKTNPWPDGSIFAKAAWKQQTNADGSITAGDFVQVEFMIKDAQKYASTAGWGWARWLGTGLKPYGEKAVFTTECVSCHSPRKDNDYVFTTPFTFKN</sequence>
<dbReference type="Pfam" id="PF16694">
    <property type="entry name" value="Cytochrome_P460"/>
    <property type="match status" value="1"/>
</dbReference>
<dbReference type="CDD" id="cd20753">
    <property type="entry name" value="cyt_P460_Mc-like"/>
    <property type="match status" value="1"/>
</dbReference>